<dbReference type="FunFam" id="3.30.70.580:FF:000002">
    <property type="entry name" value="tRNA pseudouridine synthase"/>
    <property type="match status" value="1"/>
</dbReference>
<dbReference type="GO" id="GO:0005634">
    <property type="term" value="C:nucleus"/>
    <property type="evidence" value="ECO:0007669"/>
    <property type="project" value="UniProtKB-SubCell"/>
</dbReference>
<comment type="caution">
    <text evidence="18">The sequence shown here is derived from an EMBL/GenBank/DDBJ whole genome shotgun (WGS) entry which is preliminary data.</text>
</comment>
<evidence type="ECO:0000256" key="8">
    <source>
        <dbReference type="ARBA" id="ARBA00023242"/>
    </source>
</evidence>
<evidence type="ECO:0000256" key="15">
    <source>
        <dbReference type="PIRSR" id="PIRSR641708-2"/>
    </source>
</evidence>
<evidence type="ECO:0000256" key="6">
    <source>
        <dbReference type="ARBA" id="ARBA00022694"/>
    </source>
</evidence>
<evidence type="ECO:0000256" key="10">
    <source>
        <dbReference type="ARBA" id="ARBA00053072"/>
    </source>
</evidence>
<keyword evidence="6" id="KW-0819">tRNA processing</keyword>
<dbReference type="InterPro" id="IPR020095">
    <property type="entry name" value="PsdUridine_synth_TruA_C"/>
</dbReference>
<dbReference type="InterPro" id="IPR020094">
    <property type="entry name" value="TruA/RsuA/RluB/E/F_N"/>
</dbReference>
<dbReference type="GO" id="GO:0009982">
    <property type="term" value="F:pseudouridine synthase activity"/>
    <property type="evidence" value="ECO:0007669"/>
    <property type="project" value="InterPro"/>
</dbReference>
<feature type="compositionally biased region" description="Acidic residues" evidence="16">
    <location>
        <begin position="639"/>
        <end position="649"/>
    </location>
</feature>
<evidence type="ECO:0000313" key="18">
    <source>
        <dbReference type="EMBL" id="KAA6411321.1"/>
    </source>
</evidence>
<evidence type="ECO:0000256" key="9">
    <source>
        <dbReference type="ARBA" id="ARBA00036943"/>
    </source>
</evidence>
<feature type="binding site" evidence="15">
    <location>
        <position position="246"/>
    </location>
    <ligand>
        <name>substrate</name>
    </ligand>
</feature>
<evidence type="ECO:0000256" key="5">
    <source>
        <dbReference type="ARBA" id="ARBA00022664"/>
    </source>
</evidence>
<feature type="region of interest" description="Disordered" evidence="16">
    <location>
        <begin position="324"/>
        <end position="351"/>
    </location>
</feature>
<evidence type="ECO:0000256" key="3">
    <source>
        <dbReference type="ARBA" id="ARBA00004123"/>
    </source>
</evidence>
<dbReference type="InterPro" id="IPR020097">
    <property type="entry name" value="PsdUridine_synth_TruA_a/b_dom"/>
</dbReference>
<evidence type="ECO:0000259" key="17">
    <source>
        <dbReference type="Pfam" id="PF01416"/>
    </source>
</evidence>
<dbReference type="Pfam" id="PF01416">
    <property type="entry name" value="PseudoU_synth_1"/>
    <property type="match status" value="1"/>
</dbReference>
<gene>
    <name evidence="18" type="ORF">FRX48_04601</name>
</gene>
<accession>A0A5M8PRU9</accession>
<evidence type="ECO:0000256" key="7">
    <source>
        <dbReference type="ARBA" id="ARBA00023235"/>
    </source>
</evidence>
<dbReference type="PANTHER" id="PTHR11142">
    <property type="entry name" value="PSEUDOURIDYLATE SYNTHASE"/>
    <property type="match status" value="1"/>
</dbReference>
<dbReference type="GO" id="GO:0006397">
    <property type="term" value="P:mRNA processing"/>
    <property type="evidence" value="ECO:0007669"/>
    <property type="project" value="UniProtKB-KW"/>
</dbReference>
<evidence type="ECO:0000256" key="14">
    <source>
        <dbReference type="PIRSR" id="PIRSR641708-1"/>
    </source>
</evidence>
<comment type="function">
    <text evidence="10">Formation of pseudouridine at positions 27 and 28 in the anticodon stem and loop of transfer RNAs; at positions 34 and 36 of intron-containing precursor tRNA(Ile) and at position 35 in the intron-containing tRNA(Tyr). Catalyzes pseudouridylation at position 44 in U2 snRNA. Also catalyzes pseudouridylation of mRNAs.</text>
</comment>
<evidence type="ECO:0000256" key="12">
    <source>
        <dbReference type="ARBA" id="ARBA00079072"/>
    </source>
</evidence>
<comment type="subcellular location">
    <subcellularLocation>
        <location evidence="3">Nucleus</location>
    </subcellularLocation>
</comment>
<dbReference type="PANTHER" id="PTHR11142:SF4">
    <property type="entry name" value="PSEUDOURIDYLATE SYNTHASE 1 HOMOLOG"/>
    <property type="match status" value="1"/>
</dbReference>
<dbReference type="CDD" id="cd02568">
    <property type="entry name" value="PseudoU_synth_PUS1_PUS2"/>
    <property type="match status" value="1"/>
</dbReference>
<comment type="catalytic activity">
    <reaction evidence="2">
        <text>uridine in snRNA = pseudouridine in snRNA</text>
        <dbReference type="Rhea" id="RHEA:51124"/>
        <dbReference type="Rhea" id="RHEA-COMP:12891"/>
        <dbReference type="Rhea" id="RHEA-COMP:12892"/>
        <dbReference type="ChEBI" id="CHEBI:65314"/>
        <dbReference type="ChEBI" id="CHEBI:65315"/>
    </reaction>
</comment>
<comment type="similarity">
    <text evidence="4">Belongs to the tRNA pseudouridine synthase TruA family.</text>
</comment>
<evidence type="ECO:0000256" key="1">
    <source>
        <dbReference type="ARBA" id="ARBA00001166"/>
    </source>
</evidence>
<dbReference type="InterPro" id="IPR020103">
    <property type="entry name" value="PsdUridine_synth_cat_dom_sf"/>
</dbReference>
<dbReference type="GO" id="GO:0031120">
    <property type="term" value="P:snRNA pseudouridine synthesis"/>
    <property type="evidence" value="ECO:0007669"/>
    <property type="project" value="UniProtKB-ARBA"/>
</dbReference>
<proteinExistence type="inferred from homology"/>
<feature type="region of interest" description="Disordered" evidence="16">
    <location>
        <begin position="628"/>
        <end position="649"/>
    </location>
</feature>
<keyword evidence="5" id="KW-0507">mRNA processing</keyword>
<keyword evidence="7" id="KW-0413">Isomerase</keyword>
<evidence type="ECO:0000256" key="2">
    <source>
        <dbReference type="ARBA" id="ARBA00001832"/>
    </source>
</evidence>
<feature type="active site" description="Nucleophile" evidence="14">
    <location>
        <position position="190"/>
    </location>
</feature>
<feature type="compositionally biased region" description="Basic and acidic residues" evidence="16">
    <location>
        <begin position="378"/>
        <end position="390"/>
    </location>
</feature>
<comment type="catalytic activity">
    <reaction evidence="1">
        <text>a uridine in mRNA = a pseudouridine in mRNA</text>
        <dbReference type="Rhea" id="RHEA:56644"/>
        <dbReference type="Rhea" id="RHEA-COMP:14658"/>
        <dbReference type="Rhea" id="RHEA-COMP:14659"/>
        <dbReference type="ChEBI" id="CHEBI:65314"/>
        <dbReference type="ChEBI" id="CHEBI:65315"/>
    </reaction>
</comment>
<sequence length="649" mass="72449">MVFLLLLPIPRTSCLTRLCAQTFQRRVNLGASKRTSPTHELLWALRAIHVKAGVGGAARGAEEVEVDEAVRIRGRIWGVRSGVDKRARNKANQEAAKRRKLDGNGEDPEAPIYAVSFSKEEIENDQRKPKRKVAVMIGYSGSGYKGMQLNHHEKTIEGDLFGAFVAAGAISKANADDPKKSALIRCARTDKGVHAAGNVISLKLIIEDPDIVRKINDNLSPQIRVWGFERTNSSFSAYQFCDSRIYEYLIPTHAFLPPHPDSFLGRTLEKIAEEAEDFDGYKQRQLEVLSFWSETEEQYIKPILGTLDPSIRPLVLKALYDADTEPVSKEEPTKEPDVGAETAVNGVPDGGREAQSLAVDEVPPQQGLDANALATQSDNKEMLPLDKATDSEEVSQPIPKPREPSSLDLAVKQLKAAYISAKKAYRIHPARAARIQSALSHYLGTHNYHNYTIQKSYGDPSAKRVIKSFLMNATPIIINNTEWLSLKVHGQSFMMHQIRKMVSMVALVVRCGCPDSRVLDTYREDKVSIPKAPGLGLLLERPVFDTYNQRLVTEYGREKIEFTKFEKEMEEFKQREIYERTFREEERDHQFHTFFASIDNFKSAQLLYLTSMGVPATKRDMATGLAGATDADAAIGDPSSDDDAEPEDG</sequence>
<feature type="compositionally biased region" description="Basic and acidic residues" evidence="16">
    <location>
        <begin position="326"/>
        <end position="337"/>
    </location>
</feature>
<evidence type="ECO:0000256" key="11">
    <source>
        <dbReference type="ARBA" id="ARBA00073968"/>
    </source>
</evidence>
<evidence type="ECO:0000313" key="19">
    <source>
        <dbReference type="Proteomes" id="UP000324767"/>
    </source>
</evidence>
<feature type="domain" description="Pseudouridine synthase I TruA alpha/beta" evidence="17">
    <location>
        <begin position="438"/>
        <end position="545"/>
    </location>
</feature>
<dbReference type="InterPro" id="IPR001406">
    <property type="entry name" value="PsdUridine_synth_TruA"/>
</dbReference>
<dbReference type="Gene3D" id="3.30.70.660">
    <property type="entry name" value="Pseudouridine synthase I, catalytic domain, C-terminal subdomain"/>
    <property type="match status" value="1"/>
</dbReference>
<evidence type="ECO:0000256" key="13">
    <source>
        <dbReference type="ARBA" id="ARBA00080858"/>
    </source>
</evidence>
<dbReference type="GO" id="GO:0031119">
    <property type="term" value="P:tRNA pseudouridine synthesis"/>
    <property type="evidence" value="ECO:0007669"/>
    <property type="project" value="InterPro"/>
</dbReference>
<dbReference type="Proteomes" id="UP000324767">
    <property type="component" value="Unassembled WGS sequence"/>
</dbReference>
<dbReference type="GO" id="GO:1990481">
    <property type="term" value="P:mRNA pseudouridine synthesis"/>
    <property type="evidence" value="ECO:0007669"/>
    <property type="project" value="TreeGrafter"/>
</dbReference>
<dbReference type="GO" id="GO:0003723">
    <property type="term" value="F:RNA binding"/>
    <property type="evidence" value="ECO:0007669"/>
    <property type="project" value="InterPro"/>
</dbReference>
<reference evidence="18 19" key="1">
    <citation type="submission" date="2019-09" db="EMBL/GenBank/DDBJ databases">
        <title>The hologenome of the rock-dwelling lichen Lasallia pustulata.</title>
        <authorList>
            <person name="Greshake Tzovaras B."/>
            <person name="Segers F."/>
            <person name="Bicker A."/>
            <person name="Dal Grande F."/>
            <person name="Otte J."/>
            <person name="Hankeln T."/>
            <person name="Schmitt I."/>
            <person name="Ebersberger I."/>
        </authorList>
    </citation>
    <scope>NUCLEOTIDE SEQUENCE [LARGE SCALE GENOMIC DNA]</scope>
    <source>
        <strain evidence="18">A1-1</strain>
    </source>
</reference>
<dbReference type="InterPro" id="IPR041708">
    <property type="entry name" value="PUS1/PUS2-like"/>
</dbReference>
<dbReference type="SUPFAM" id="SSF55120">
    <property type="entry name" value="Pseudouridine synthase"/>
    <property type="match status" value="1"/>
</dbReference>
<organism evidence="18 19">
    <name type="scientific">Lasallia pustulata</name>
    <dbReference type="NCBI Taxonomy" id="136370"/>
    <lineage>
        <taxon>Eukaryota</taxon>
        <taxon>Fungi</taxon>
        <taxon>Dikarya</taxon>
        <taxon>Ascomycota</taxon>
        <taxon>Pezizomycotina</taxon>
        <taxon>Lecanoromycetes</taxon>
        <taxon>OSLEUM clade</taxon>
        <taxon>Umbilicariomycetidae</taxon>
        <taxon>Umbilicariales</taxon>
        <taxon>Umbilicariaceae</taxon>
        <taxon>Lasallia</taxon>
    </lineage>
</organism>
<evidence type="ECO:0000256" key="16">
    <source>
        <dbReference type="SAM" id="MobiDB-lite"/>
    </source>
</evidence>
<dbReference type="FunFam" id="3.30.70.660:FF:000002">
    <property type="entry name" value="tRNA pseudouridine synthase"/>
    <property type="match status" value="1"/>
</dbReference>
<comment type="catalytic activity">
    <reaction evidence="9">
        <text>a uridine in tRNA = a pseudouridine in tRNA</text>
        <dbReference type="Rhea" id="RHEA:54572"/>
        <dbReference type="Rhea" id="RHEA-COMP:13339"/>
        <dbReference type="Rhea" id="RHEA-COMP:13934"/>
        <dbReference type="ChEBI" id="CHEBI:65314"/>
        <dbReference type="ChEBI" id="CHEBI:65315"/>
    </reaction>
</comment>
<dbReference type="Gene3D" id="3.30.70.580">
    <property type="entry name" value="Pseudouridine synthase I, catalytic domain, N-terminal subdomain"/>
    <property type="match status" value="1"/>
</dbReference>
<feature type="region of interest" description="Disordered" evidence="16">
    <location>
        <begin position="374"/>
        <end position="404"/>
    </location>
</feature>
<name>A0A5M8PRU9_9LECA</name>
<dbReference type="EMBL" id="VXIT01000007">
    <property type="protein sequence ID" value="KAA6411321.1"/>
    <property type="molecule type" value="Genomic_DNA"/>
</dbReference>
<evidence type="ECO:0000256" key="4">
    <source>
        <dbReference type="ARBA" id="ARBA00009375"/>
    </source>
</evidence>
<keyword evidence="8" id="KW-0539">Nucleus</keyword>
<feature type="compositionally biased region" description="Low complexity" evidence="16">
    <location>
        <begin position="628"/>
        <end position="638"/>
    </location>
</feature>
<dbReference type="OrthoDB" id="10256309at2759"/>
<protein>
    <recommendedName>
        <fullName evidence="11">tRNA pseudouridine synthase 1</fullName>
    </recommendedName>
    <alternativeName>
        <fullName evidence="12">tRNA pseudouridylate synthase 1</fullName>
    </alternativeName>
    <alternativeName>
        <fullName evidence="13">tRNA-uridine isomerase 1</fullName>
    </alternativeName>
</protein>
<dbReference type="AlphaFoldDB" id="A0A5M8PRU9"/>